<dbReference type="InterPro" id="IPR050708">
    <property type="entry name" value="T6SS_VgrG/RHS"/>
</dbReference>
<dbReference type="InterPro" id="IPR056823">
    <property type="entry name" value="TEN-like_YD-shell"/>
</dbReference>
<accession>A0AA91D9W0</accession>
<dbReference type="Gene3D" id="1.10.530.10">
    <property type="match status" value="1"/>
</dbReference>
<dbReference type="Pfam" id="PF25023">
    <property type="entry name" value="TEN_YD-shell"/>
    <property type="match status" value="3"/>
</dbReference>
<proteinExistence type="predicted"/>
<dbReference type="NCBIfam" id="TIGR01643">
    <property type="entry name" value="YD_repeat_2x"/>
    <property type="match status" value="10"/>
</dbReference>
<feature type="domain" description="Teneurin-like YD-shell" evidence="3">
    <location>
        <begin position="63"/>
        <end position="230"/>
    </location>
</feature>
<dbReference type="InterPro" id="IPR023346">
    <property type="entry name" value="Lysozyme-like_dom_sf"/>
</dbReference>
<evidence type="ECO:0000256" key="1">
    <source>
        <dbReference type="ARBA" id="ARBA00022737"/>
    </source>
</evidence>
<evidence type="ECO:0000313" key="4">
    <source>
        <dbReference type="EMBL" id="OAI22968.1"/>
    </source>
</evidence>
<feature type="domain" description="Teneurin-like YD-shell" evidence="3">
    <location>
        <begin position="511"/>
        <end position="670"/>
    </location>
</feature>
<evidence type="ECO:0000313" key="5">
    <source>
        <dbReference type="Proteomes" id="UP000077734"/>
    </source>
</evidence>
<dbReference type="Proteomes" id="UP000077734">
    <property type="component" value="Unassembled WGS sequence"/>
</dbReference>
<comment type="caution">
    <text evidence="4">The sequence shown here is derived from an EMBL/GenBank/DDBJ whole genome shotgun (WGS) entry which is preliminary data.</text>
</comment>
<dbReference type="SUPFAM" id="SSF53955">
    <property type="entry name" value="Lysozyme-like"/>
    <property type="match status" value="1"/>
</dbReference>
<feature type="domain" description="Teneurin-like YD-shell" evidence="3">
    <location>
        <begin position="825"/>
        <end position="1108"/>
    </location>
</feature>
<gene>
    <name evidence="4" type="ORF">A1356_18565</name>
</gene>
<evidence type="ECO:0008006" key="6">
    <source>
        <dbReference type="Google" id="ProtNLM"/>
    </source>
</evidence>
<dbReference type="Pfam" id="PF20148">
    <property type="entry name" value="DUF6531"/>
    <property type="match status" value="1"/>
</dbReference>
<dbReference type="NCBIfam" id="TIGR03696">
    <property type="entry name" value="Rhs_assc_core"/>
    <property type="match status" value="1"/>
</dbReference>
<dbReference type="EMBL" id="LUUL01000111">
    <property type="protein sequence ID" value="OAI22968.1"/>
    <property type="molecule type" value="Genomic_DNA"/>
</dbReference>
<dbReference type="Gene3D" id="2.180.10.10">
    <property type="entry name" value="RHS repeat-associated core"/>
    <property type="match status" value="3"/>
</dbReference>
<dbReference type="InterPro" id="IPR045351">
    <property type="entry name" value="DUF6531"/>
</dbReference>
<dbReference type="InterPro" id="IPR031325">
    <property type="entry name" value="RHS_repeat"/>
</dbReference>
<keyword evidence="1" id="KW-0677">Repeat</keyword>
<dbReference type="PANTHER" id="PTHR32305:SF15">
    <property type="entry name" value="PROTEIN RHSA-RELATED"/>
    <property type="match status" value="1"/>
</dbReference>
<reference evidence="4 5" key="1">
    <citation type="submission" date="2016-03" db="EMBL/GenBank/DDBJ databases">
        <authorList>
            <person name="Heylen K."/>
            <person name="De Vos P."/>
            <person name="Vekeman B."/>
        </authorList>
    </citation>
    <scope>NUCLEOTIDE SEQUENCE [LARGE SCALE GENOMIC DNA]</scope>
    <source>
        <strain evidence="4 5">R-49807</strain>
    </source>
</reference>
<evidence type="ECO:0000259" key="2">
    <source>
        <dbReference type="Pfam" id="PF20148"/>
    </source>
</evidence>
<dbReference type="InterPro" id="IPR006530">
    <property type="entry name" value="YD"/>
</dbReference>
<dbReference type="PANTHER" id="PTHR32305">
    <property type="match status" value="1"/>
</dbReference>
<organism evidence="4 5">
    <name type="scientific">Methylomonas koyamae</name>
    <dbReference type="NCBI Taxonomy" id="702114"/>
    <lineage>
        <taxon>Bacteria</taxon>
        <taxon>Pseudomonadati</taxon>
        <taxon>Pseudomonadota</taxon>
        <taxon>Gammaproteobacteria</taxon>
        <taxon>Methylococcales</taxon>
        <taxon>Methylococcaceae</taxon>
        <taxon>Methylomonas</taxon>
    </lineage>
</organism>
<evidence type="ECO:0000259" key="3">
    <source>
        <dbReference type="Pfam" id="PF25023"/>
    </source>
</evidence>
<dbReference type="InterPro" id="IPR022385">
    <property type="entry name" value="Rhs_assc_core"/>
</dbReference>
<feature type="domain" description="DUF6531" evidence="2">
    <location>
        <begin position="2"/>
        <end position="47"/>
    </location>
</feature>
<keyword evidence="5" id="KW-1185">Reference proteome</keyword>
<name>A0AA91D9W0_9GAMM</name>
<protein>
    <recommendedName>
        <fullName evidence="6">Transglycosylase SLT domain-containing protein</fullName>
    </recommendedName>
</protein>
<sequence length="1301" mass="141098">MRFNRYYNSGAWSVNGVLGYGWSNQFSPSLEILTGKILVHQADGRAEWFTLTNGTWSGDADSRLRLTQDAGGYTLTAAAGTVERYDNSGRIQSRTETNGRVTAFAYDASQRLSSVTGPFGHTLQLSYDSANRISRVTYPDGLFSQYQYDAQGNLSQVVHQDGSVRRYHYENATFPHALTGITDENGARFATWSYDGQGRANLSQHADGVEQVNLVYNSDSSTDVTDSLNTTRHYTFQNVLNVWKLTGLSQPGAAGGGTTTQTRSYDANGNLASQTDFNGNLSCYAYDLSRNLETVRLEGLPPGSSCSANLAGYTPAAGSTVRKIVSQWHANYRLPTQIDEAGRRTTFSYDAGGNLLRKTVTDTATQQSRTWTYTYNSLGQILSQDGPRTDVNDVTAYRYYTDTTAGHHVGDLWQISNALGHTTNFNSYDANGRLLGLTGPNGLAVGFSYDARGRLTQKNVGGNITRYDYDPVGNLTKVIQPSGVFFSYTYDAAHRLTDITDALGGKIHYTLDAMGNRTQEQVLDSSGTVVKSHRRVYDALNRLAQDIGAYNQTTSYAYDANGNLTQTTDAAGNVSQRQYDSLDRLIRSTDALNGQTDYYYDAQDRLTQVTDAAGHNTEYSYNGLGDLTRLDSPNTGATQYAYDAAGNLAQTTDAADVTATYRYDALNRLLGIDYPGSEADAEYGYDGSAGNIAGQQGRLTDARRGDIATRHQFDLRGNLLTATVRKASNNSVLSEQAFGYDADDRIVQTQPGSGRRLQYEYDAAGQVHRIQVADTVSGTTTTRLLADNIVHLPFGPVAGLTYGNGLSDSRQFDQDYRLTRQSVGNLFRQTYGYDSLGNMTLSNDETASLAQQNYTYDAVGELTALNHANPLQNQSYQYDAVGNRTRQASPTGGTTDYRYDPDSQQLLGTVTGNPATGQQLNHFRSDARGAIDRSQTELKSAFWNVLSTPVDYVYAADQRLVQINSGSSLLAGYAYDAFGRRVGKTRPGKPLHTFAYAGSQLLAENAGTPSHYAYLDGQALARIDGSAANSPIYYFHNHPLGVPLKASNAAGQTVWAAQLQPFGLMQTTTNAISQNLRFPGQYFDAESGLHYNMARYYSPELGRYLQSDPIGLAGGINSYSYVRNSPLRYIDPFGLCATPNPSQNCLNALLVANTNSSALTRVNNNWATIQGAADSNGVNPNLLAAIGIRETGFQNIPQSGGGLGAGVFQIDLGQNPSVTQSQAYNISFSANFAANMLSSNMNALAAAHPNLNSSQLLQATAASYNFGTGNISGNPNTIDIGSTGNNYGSNVLNIMFNCFSP</sequence>
<dbReference type="Pfam" id="PF05593">
    <property type="entry name" value="RHS_repeat"/>
    <property type="match status" value="1"/>
</dbReference>